<evidence type="ECO:0000313" key="8">
    <source>
        <dbReference type="EMBL" id="RAW14700.1"/>
    </source>
</evidence>
<dbReference type="EMBL" id="QMIG01000008">
    <property type="protein sequence ID" value="RAW14700.1"/>
    <property type="molecule type" value="Genomic_DNA"/>
</dbReference>
<keyword evidence="3 5" id="KW-0238">DNA-binding</keyword>
<evidence type="ECO:0000256" key="1">
    <source>
        <dbReference type="ARBA" id="ARBA00008857"/>
    </source>
</evidence>
<feature type="domain" description="Tyr recombinase" evidence="6">
    <location>
        <begin position="159"/>
        <end position="357"/>
    </location>
</feature>
<comment type="similarity">
    <text evidence="1">Belongs to the 'phage' integrase family.</text>
</comment>
<evidence type="ECO:0000256" key="5">
    <source>
        <dbReference type="PROSITE-ProRule" id="PRU01248"/>
    </source>
</evidence>
<comment type="caution">
    <text evidence="8">The sequence shown here is derived from an EMBL/GenBank/DDBJ whole genome shotgun (WGS) entry which is preliminary data.</text>
</comment>
<protein>
    <submittedName>
        <fullName evidence="8">Site-specific integrase</fullName>
    </submittedName>
</protein>
<dbReference type="GO" id="GO:0015074">
    <property type="term" value="P:DNA integration"/>
    <property type="evidence" value="ECO:0007669"/>
    <property type="project" value="UniProtKB-KW"/>
</dbReference>
<dbReference type="InterPro" id="IPR011010">
    <property type="entry name" value="DNA_brk_join_enz"/>
</dbReference>
<dbReference type="PANTHER" id="PTHR30629:SF2">
    <property type="entry name" value="PROPHAGE INTEGRASE INTS-RELATED"/>
    <property type="match status" value="1"/>
</dbReference>
<dbReference type="Pfam" id="PF26003">
    <property type="entry name" value="Integrase_N_phage"/>
    <property type="match status" value="1"/>
</dbReference>
<accession>A0A329QQQ7</accession>
<dbReference type="SUPFAM" id="SSF56349">
    <property type="entry name" value="DNA breaking-rejoining enzymes"/>
    <property type="match status" value="1"/>
</dbReference>
<keyword evidence="9" id="KW-1185">Reference proteome</keyword>
<dbReference type="InterPro" id="IPR002104">
    <property type="entry name" value="Integrase_catalytic"/>
</dbReference>
<dbReference type="AlphaFoldDB" id="A0A329QQQ7"/>
<keyword evidence="2" id="KW-0229">DNA integration</keyword>
<sequence>MATVKHDGKRWRARYYDPSGQRREKRFARKVDAQRWLDEQTAQHITGSYVEPKLGKITVAEWGEKWLETKASREETTRARYANALHTHIAPAWSAVTIATVTHDRYQEWISSLSVAGLSPASVEKIHGCFRQMMKYAVRSKRIAANPCEGVTLPTVTPAKKRYLSAEQVDGLTNAVSPVWSVETKRPATPWWLVVFVLAYCGLRWGEMAALHVRDVDMLRRRLFVEWNVVEVDGGKLVWKLPKDHERRWVPFPRFLVDGLTAHIEGKGPDDLLFASPHGAVLRVRNARRSWFDRAVVAAGLPEGFHPNELRHTAASLAVSAGANVKAVQRMLGHAKASMTLDVYADLFDADLEAVADRLDEIATRARGGNLGATDDVAELESRRKGA</sequence>
<dbReference type="InterPro" id="IPR013762">
    <property type="entry name" value="Integrase-like_cat_sf"/>
</dbReference>
<dbReference type="Pfam" id="PF00589">
    <property type="entry name" value="Phage_integrase"/>
    <property type="match status" value="1"/>
</dbReference>
<evidence type="ECO:0000313" key="9">
    <source>
        <dbReference type="Proteomes" id="UP000250462"/>
    </source>
</evidence>
<dbReference type="Gene3D" id="1.10.443.10">
    <property type="entry name" value="Intergrase catalytic core"/>
    <property type="match status" value="1"/>
</dbReference>
<proteinExistence type="inferred from homology"/>
<name>A0A329QQQ7_9ACTN</name>
<evidence type="ECO:0000256" key="2">
    <source>
        <dbReference type="ARBA" id="ARBA00022908"/>
    </source>
</evidence>
<gene>
    <name evidence="8" type="ORF">DPM12_10605</name>
</gene>
<evidence type="ECO:0000259" key="6">
    <source>
        <dbReference type="PROSITE" id="PS51898"/>
    </source>
</evidence>
<dbReference type="InterPro" id="IPR044068">
    <property type="entry name" value="CB"/>
</dbReference>
<organism evidence="8 9">
    <name type="scientific">Phytoactinopolyspora halophila</name>
    <dbReference type="NCBI Taxonomy" id="1981511"/>
    <lineage>
        <taxon>Bacteria</taxon>
        <taxon>Bacillati</taxon>
        <taxon>Actinomycetota</taxon>
        <taxon>Actinomycetes</taxon>
        <taxon>Jiangellales</taxon>
        <taxon>Jiangellaceae</taxon>
        <taxon>Phytoactinopolyspora</taxon>
    </lineage>
</organism>
<dbReference type="PROSITE" id="PS51900">
    <property type="entry name" value="CB"/>
    <property type="match status" value="1"/>
</dbReference>
<dbReference type="Gene3D" id="1.10.150.130">
    <property type="match status" value="1"/>
</dbReference>
<feature type="domain" description="Core-binding (CB)" evidence="7">
    <location>
        <begin position="57"/>
        <end position="138"/>
    </location>
</feature>
<dbReference type="Proteomes" id="UP000250462">
    <property type="component" value="Unassembled WGS sequence"/>
</dbReference>
<dbReference type="OrthoDB" id="1822491at2"/>
<evidence type="ECO:0000256" key="4">
    <source>
        <dbReference type="ARBA" id="ARBA00023172"/>
    </source>
</evidence>
<dbReference type="Pfam" id="PF14659">
    <property type="entry name" value="Phage_int_SAM_3"/>
    <property type="match status" value="1"/>
</dbReference>
<evidence type="ECO:0000256" key="3">
    <source>
        <dbReference type="ARBA" id="ARBA00023125"/>
    </source>
</evidence>
<dbReference type="CDD" id="cd01189">
    <property type="entry name" value="INT_ICEBs1_C_like"/>
    <property type="match status" value="1"/>
</dbReference>
<evidence type="ECO:0000259" key="7">
    <source>
        <dbReference type="PROSITE" id="PS51900"/>
    </source>
</evidence>
<dbReference type="InterPro" id="IPR004107">
    <property type="entry name" value="Integrase_SAM-like_N"/>
</dbReference>
<dbReference type="InterPro" id="IPR010998">
    <property type="entry name" value="Integrase_recombinase_N"/>
</dbReference>
<keyword evidence="4" id="KW-0233">DNA recombination</keyword>
<dbReference type="PROSITE" id="PS51898">
    <property type="entry name" value="TYR_RECOMBINASE"/>
    <property type="match status" value="1"/>
</dbReference>
<reference evidence="8 9" key="1">
    <citation type="submission" date="2018-06" db="EMBL/GenBank/DDBJ databases">
        <title>Phytoactinopolyspora halophila sp. nov., a novel halophilic actinomycete isolated from a saline soil in China.</title>
        <authorList>
            <person name="Tang S.-K."/>
        </authorList>
    </citation>
    <scope>NUCLEOTIDE SEQUENCE [LARGE SCALE GENOMIC DNA]</scope>
    <source>
        <strain evidence="8 9">YIM 96934</strain>
    </source>
</reference>
<dbReference type="InterPro" id="IPR050808">
    <property type="entry name" value="Phage_Integrase"/>
</dbReference>
<dbReference type="GO" id="GO:0003677">
    <property type="term" value="F:DNA binding"/>
    <property type="evidence" value="ECO:0007669"/>
    <property type="project" value="UniProtKB-UniRule"/>
</dbReference>
<dbReference type="GO" id="GO:0006310">
    <property type="term" value="P:DNA recombination"/>
    <property type="evidence" value="ECO:0007669"/>
    <property type="project" value="UniProtKB-KW"/>
</dbReference>
<dbReference type="InterPro" id="IPR058717">
    <property type="entry name" value="Phage_L5_Integrase_N"/>
</dbReference>
<dbReference type="PANTHER" id="PTHR30629">
    <property type="entry name" value="PROPHAGE INTEGRASE"/>
    <property type="match status" value="1"/>
</dbReference>